<organism evidence="14 15">
    <name type="scientific">Candidatus Thiodiazotropha endoloripes</name>
    <dbReference type="NCBI Taxonomy" id="1818881"/>
    <lineage>
        <taxon>Bacteria</taxon>
        <taxon>Pseudomonadati</taxon>
        <taxon>Pseudomonadota</taxon>
        <taxon>Gammaproteobacteria</taxon>
        <taxon>Chromatiales</taxon>
        <taxon>Sedimenticolaceae</taxon>
        <taxon>Candidatus Thiodiazotropha</taxon>
    </lineage>
</organism>
<evidence type="ECO:0000256" key="6">
    <source>
        <dbReference type="ARBA" id="ARBA00022741"/>
    </source>
</evidence>
<dbReference type="PROSITE" id="PS00794">
    <property type="entry name" value="HPPK"/>
    <property type="match status" value="1"/>
</dbReference>
<protein>
    <recommendedName>
        <fullName evidence="4">2-amino-4-hydroxy-6-hydroxymethyldihydropteridine pyrophosphokinase</fullName>
        <ecNumber evidence="3">2.7.6.3</ecNumber>
    </recommendedName>
    <alternativeName>
        <fullName evidence="11">6-hydroxymethyl-7,8-dihydropterin pyrophosphokinase</fullName>
    </alternativeName>
    <alternativeName>
        <fullName evidence="12">7,8-dihydro-6-hydroxymethylpterin-pyrophosphokinase</fullName>
    </alternativeName>
</protein>
<evidence type="ECO:0000256" key="2">
    <source>
        <dbReference type="ARBA" id="ARBA00005810"/>
    </source>
</evidence>
<keyword evidence="5" id="KW-0808">Transferase</keyword>
<evidence type="ECO:0000256" key="9">
    <source>
        <dbReference type="ARBA" id="ARBA00022909"/>
    </source>
</evidence>
<evidence type="ECO:0000256" key="7">
    <source>
        <dbReference type="ARBA" id="ARBA00022777"/>
    </source>
</evidence>
<keyword evidence="9" id="KW-0289">Folate biosynthesis</keyword>
<gene>
    <name evidence="14" type="ORF">A3196_11035</name>
</gene>
<comment type="caution">
    <text evidence="14">The sequence shown here is derived from an EMBL/GenBank/DDBJ whole genome shotgun (WGS) entry which is preliminary data.</text>
</comment>
<dbReference type="GO" id="GO:0046656">
    <property type="term" value="P:folic acid biosynthetic process"/>
    <property type="evidence" value="ECO:0007669"/>
    <property type="project" value="UniProtKB-KW"/>
</dbReference>
<evidence type="ECO:0000313" key="14">
    <source>
        <dbReference type="EMBL" id="ODB97243.1"/>
    </source>
</evidence>
<keyword evidence="7 14" id="KW-0418">Kinase</keyword>
<comment type="pathway">
    <text evidence="1">Cofactor biosynthesis; tetrahydrofolate biosynthesis; 2-amino-4-hydroxy-6-hydroxymethyl-7,8-dihydropteridine diphosphate from 7,8-dihydroneopterin triphosphate: step 4/4.</text>
</comment>
<evidence type="ECO:0000256" key="11">
    <source>
        <dbReference type="ARBA" id="ARBA00029766"/>
    </source>
</evidence>
<evidence type="ECO:0000256" key="5">
    <source>
        <dbReference type="ARBA" id="ARBA00022679"/>
    </source>
</evidence>
<name>A0A1E2UR72_9GAMM</name>
<keyword evidence="15" id="KW-1185">Reference proteome</keyword>
<comment type="similarity">
    <text evidence="2">Belongs to the HPPK family.</text>
</comment>
<reference evidence="14 15" key="1">
    <citation type="submission" date="2016-03" db="EMBL/GenBank/DDBJ databases">
        <title>Chemosynthetic sulphur-oxidizing symbionts of marine invertebrate animals are capable of nitrogen fixation.</title>
        <authorList>
            <person name="Petersen J.M."/>
            <person name="Kemper A."/>
            <person name="Gruber-Vodicka H."/>
            <person name="Cardini U."/>
            <person name="Geest Mvander."/>
            <person name="Kleiner M."/>
            <person name="Bulgheresi S."/>
            <person name="Fussmann M."/>
            <person name="Herbold C."/>
            <person name="Seah B.K.B."/>
            <person name="Antony C.Paul."/>
            <person name="Liu D."/>
            <person name="Belitz A."/>
            <person name="Weber M."/>
        </authorList>
    </citation>
    <scope>NUCLEOTIDE SEQUENCE [LARGE SCALE GENOMIC DNA]</scope>
    <source>
        <strain evidence="14">G_D</strain>
    </source>
</reference>
<dbReference type="PANTHER" id="PTHR43071">
    <property type="entry name" value="2-AMINO-4-HYDROXY-6-HYDROXYMETHYLDIHYDROPTERIDINE PYROPHOSPHOKINASE"/>
    <property type="match status" value="1"/>
</dbReference>
<dbReference type="EMBL" id="LVJZ01000003">
    <property type="protein sequence ID" value="ODB97243.1"/>
    <property type="molecule type" value="Genomic_DNA"/>
</dbReference>
<dbReference type="SUPFAM" id="SSF55083">
    <property type="entry name" value="6-hydroxymethyl-7,8-dihydropterin pyrophosphokinase, HPPK"/>
    <property type="match status" value="1"/>
</dbReference>
<dbReference type="NCBIfam" id="TIGR01498">
    <property type="entry name" value="folK"/>
    <property type="match status" value="1"/>
</dbReference>
<feature type="domain" description="7,8-dihydro-6-hydroxymethylpterin-pyrophosphokinase" evidence="13">
    <location>
        <begin position="93"/>
        <end position="104"/>
    </location>
</feature>
<dbReference type="CDD" id="cd00483">
    <property type="entry name" value="HPPK"/>
    <property type="match status" value="1"/>
</dbReference>
<dbReference type="RefSeq" id="WP_069005016.1">
    <property type="nucleotide sequence ID" value="NZ_LVJX01000007.1"/>
</dbReference>
<dbReference type="Proteomes" id="UP000094849">
    <property type="component" value="Unassembled WGS sequence"/>
</dbReference>
<dbReference type="AlphaFoldDB" id="A0A1E2UR72"/>
<evidence type="ECO:0000259" key="13">
    <source>
        <dbReference type="PROSITE" id="PS00794"/>
    </source>
</evidence>
<dbReference type="GO" id="GO:0003848">
    <property type="term" value="F:2-amino-4-hydroxy-6-hydroxymethyldihydropteridine diphosphokinase activity"/>
    <property type="evidence" value="ECO:0007669"/>
    <property type="project" value="UniProtKB-EC"/>
</dbReference>
<dbReference type="OrthoDB" id="9808041at2"/>
<dbReference type="GO" id="GO:0016301">
    <property type="term" value="F:kinase activity"/>
    <property type="evidence" value="ECO:0007669"/>
    <property type="project" value="UniProtKB-KW"/>
</dbReference>
<dbReference type="Gene3D" id="3.30.70.560">
    <property type="entry name" value="7,8-Dihydro-6-hydroxymethylpterin-pyrophosphokinase HPPK"/>
    <property type="match status" value="1"/>
</dbReference>
<dbReference type="UniPathway" id="UPA00077">
    <property type="reaction ID" value="UER00155"/>
</dbReference>
<evidence type="ECO:0000256" key="8">
    <source>
        <dbReference type="ARBA" id="ARBA00022840"/>
    </source>
</evidence>
<dbReference type="GO" id="GO:0046654">
    <property type="term" value="P:tetrahydrofolate biosynthetic process"/>
    <property type="evidence" value="ECO:0007669"/>
    <property type="project" value="UniProtKB-UniPathway"/>
</dbReference>
<dbReference type="STRING" id="1818881.A3196_11035"/>
<sequence length="165" mass="18343">MNDPASVAVYIGLGSNLQNPKWQVESALAELAQLPDSMMVSHSSLYRSRPLGPQDQDDFINAVAHLTTTLAADSLLDALQLLEQQHHRVRERRWGPRSLDLDLLLYGDQTIDTPRLIVPHPEIAKRSFVVLPLLEIAPADLRIPGLGSLQTLSTGIERRDIERLA</sequence>
<accession>A0A1E2UR72</accession>
<evidence type="ECO:0000256" key="1">
    <source>
        <dbReference type="ARBA" id="ARBA00005051"/>
    </source>
</evidence>
<dbReference type="GO" id="GO:0005524">
    <property type="term" value="F:ATP binding"/>
    <property type="evidence" value="ECO:0007669"/>
    <property type="project" value="UniProtKB-KW"/>
</dbReference>
<evidence type="ECO:0000256" key="4">
    <source>
        <dbReference type="ARBA" id="ARBA00016218"/>
    </source>
</evidence>
<dbReference type="PANTHER" id="PTHR43071:SF1">
    <property type="entry name" value="2-AMINO-4-HYDROXY-6-HYDROXYMETHYLDIHYDROPTERIDINE PYROPHOSPHOKINASE"/>
    <property type="match status" value="1"/>
</dbReference>
<evidence type="ECO:0000256" key="10">
    <source>
        <dbReference type="ARBA" id="ARBA00029409"/>
    </source>
</evidence>
<dbReference type="InterPro" id="IPR035907">
    <property type="entry name" value="Hppk_sf"/>
</dbReference>
<evidence type="ECO:0000313" key="15">
    <source>
        <dbReference type="Proteomes" id="UP000094849"/>
    </source>
</evidence>
<keyword evidence="8" id="KW-0067">ATP-binding</keyword>
<dbReference type="EC" id="2.7.6.3" evidence="3"/>
<dbReference type="Pfam" id="PF01288">
    <property type="entry name" value="HPPK"/>
    <property type="match status" value="1"/>
</dbReference>
<comment type="function">
    <text evidence="10">Catalyzes the transfer of pyrophosphate from adenosine triphosphate (ATP) to 6-hydroxymethyl-7,8-dihydropterin, an enzymatic step in folate biosynthesis pathway.</text>
</comment>
<dbReference type="InterPro" id="IPR000550">
    <property type="entry name" value="Hppk"/>
</dbReference>
<evidence type="ECO:0000256" key="12">
    <source>
        <dbReference type="ARBA" id="ARBA00033413"/>
    </source>
</evidence>
<proteinExistence type="inferred from homology"/>
<keyword evidence="6" id="KW-0547">Nucleotide-binding</keyword>
<evidence type="ECO:0000256" key="3">
    <source>
        <dbReference type="ARBA" id="ARBA00013253"/>
    </source>
</evidence>